<feature type="binding site" evidence="9">
    <location>
        <position position="90"/>
    </location>
    <ligand>
        <name>ATP</name>
        <dbReference type="ChEBI" id="CHEBI:30616"/>
    </ligand>
</feature>
<dbReference type="InterPro" id="IPR000719">
    <property type="entry name" value="Prot_kinase_dom"/>
</dbReference>
<dbReference type="PROSITE" id="PS00108">
    <property type="entry name" value="PROTEIN_KINASE_ST"/>
    <property type="match status" value="1"/>
</dbReference>
<dbReference type="Pfam" id="PF00069">
    <property type="entry name" value="Pkinase"/>
    <property type="match status" value="1"/>
</dbReference>
<feature type="domain" description="EF-hand" evidence="11">
    <location>
        <begin position="361"/>
        <end position="396"/>
    </location>
</feature>
<dbReference type="SUPFAM" id="SSF47473">
    <property type="entry name" value="EF-hand"/>
    <property type="match status" value="1"/>
</dbReference>
<protein>
    <submittedName>
        <fullName evidence="12">Uncharacterized protein</fullName>
    </submittedName>
</protein>
<name>A0ABN9VUB7_9DINO</name>
<gene>
    <name evidence="12" type="ORF">PCOR1329_LOCUS61199</name>
</gene>
<feature type="domain" description="EF-hand" evidence="11">
    <location>
        <begin position="433"/>
        <end position="468"/>
    </location>
</feature>
<dbReference type="InterPro" id="IPR017441">
    <property type="entry name" value="Protein_kinase_ATP_BS"/>
</dbReference>
<evidence type="ECO:0000256" key="4">
    <source>
        <dbReference type="ARBA" id="ARBA00022741"/>
    </source>
</evidence>
<dbReference type="CDD" id="cd00051">
    <property type="entry name" value="EFh"/>
    <property type="match status" value="2"/>
</dbReference>
<dbReference type="Proteomes" id="UP001189429">
    <property type="component" value="Unassembled WGS sequence"/>
</dbReference>
<evidence type="ECO:0000256" key="1">
    <source>
        <dbReference type="ARBA" id="ARBA00001946"/>
    </source>
</evidence>
<dbReference type="SUPFAM" id="SSF56112">
    <property type="entry name" value="Protein kinase-like (PK-like)"/>
    <property type="match status" value="1"/>
</dbReference>
<dbReference type="InterPro" id="IPR018247">
    <property type="entry name" value="EF_Hand_1_Ca_BS"/>
</dbReference>
<evidence type="ECO:0000256" key="6">
    <source>
        <dbReference type="ARBA" id="ARBA00022837"/>
    </source>
</evidence>
<dbReference type="PANTHER" id="PTHR24349">
    <property type="entry name" value="SERINE/THREONINE-PROTEIN KINASE"/>
    <property type="match status" value="1"/>
</dbReference>
<dbReference type="Gene3D" id="1.10.510.10">
    <property type="entry name" value="Transferase(Phosphotransferase) domain 1"/>
    <property type="match status" value="1"/>
</dbReference>
<dbReference type="Gene3D" id="1.10.238.10">
    <property type="entry name" value="EF-hand"/>
    <property type="match status" value="2"/>
</dbReference>
<keyword evidence="2" id="KW-0723">Serine/threonine-protein kinase</keyword>
<dbReference type="InterPro" id="IPR002048">
    <property type="entry name" value="EF_hand_dom"/>
</dbReference>
<evidence type="ECO:0000259" key="11">
    <source>
        <dbReference type="PROSITE" id="PS50222"/>
    </source>
</evidence>
<evidence type="ECO:0000256" key="5">
    <source>
        <dbReference type="ARBA" id="ARBA00022777"/>
    </source>
</evidence>
<keyword evidence="3" id="KW-0808">Transferase</keyword>
<dbReference type="Pfam" id="PF13499">
    <property type="entry name" value="EF-hand_7"/>
    <property type="match status" value="2"/>
</dbReference>
<dbReference type="InterPro" id="IPR011992">
    <property type="entry name" value="EF-hand-dom_pair"/>
</dbReference>
<comment type="similarity">
    <text evidence="8">Belongs to the protein kinase superfamily. Ser/Thr protein kinase family. CDPK subfamily.</text>
</comment>
<organism evidence="12 13">
    <name type="scientific">Prorocentrum cordatum</name>
    <dbReference type="NCBI Taxonomy" id="2364126"/>
    <lineage>
        <taxon>Eukaryota</taxon>
        <taxon>Sar</taxon>
        <taxon>Alveolata</taxon>
        <taxon>Dinophyceae</taxon>
        <taxon>Prorocentrales</taxon>
        <taxon>Prorocentraceae</taxon>
        <taxon>Prorocentrum</taxon>
    </lineage>
</organism>
<dbReference type="Gene3D" id="3.30.200.20">
    <property type="entry name" value="Phosphorylase Kinase, domain 1"/>
    <property type="match status" value="1"/>
</dbReference>
<dbReference type="CDD" id="cd05117">
    <property type="entry name" value="STKc_CAMK"/>
    <property type="match status" value="1"/>
</dbReference>
<comment type="cofactor">
    <cofactor evidence="1">
        <name>Mg(2+)</name>
        <dbReference type="ChEBI" id="CHEBI:18420"/>
    </cofactor>
</comment>
<feature type="domain" description="EF-hand" evidence="11">
    <location>
        <begin position="397"/>
        <end position="432"/>
    </location>
</feature>
<dbReference type="SMART" id="SM00220">
    <property type="entry name" value="S_TKc"/>
    <property type="match status" value="1"/>
</dbReference>
<dbReference type="PROSITE" id="PS50011">
    <property type="entry name" value="PROTEIN_KINASE_DOM"/>
    <property type="match status" value="1"/>
</dbReference>
<dbReference type="SMART" id="SM00054">
    <property type="entry name" value="EFh"/>
    <property type="match status" value="4"/>
</dbReference>
<dbReference type="PROSITE" id="PS50222">
    <property type="entry name" value="EF_HAND_2"/>
    <property type="match status" value="4"/>
</dbReference>
<dbReference type="PROSITE" id="PS00107">
    <property type="entry name" value="PROTEIN_KINASE_ATP"/>
    <property type="match status" value="1"/>
</dbReference>
<dbReference type="PROSITE" id="PS00018">
    <property type="entry name" value="EF_HAND_1"/>
    <property type="match status" value="4"/>
</dbReference>
<keyword evidence="5" id="KW-0418">Kinase</keyword>
<dbReference type="EMBL" id="CAUYUJ010017694">
    <property type="protein sequence ID" value="CAK0877028.1"/>
    <property type="molecule type" value="Genomic_DNA"/>
</dbReference>
<evidence type="ECO:0000256" key="7">
    <source>
        <dbReference type="ARBA" id="ARBA00022840"/>
    </source>
</evidence>
<keyword evidence="6" id="KW-0106">Calcium</keyword>
<comment type="caution">
    <text evidence="12">The sequence shown here is derived from an EMBL/GenBank/DDBJ whole genome shotgun (WGS) entry which is preliminary data.</text>
</comment>
<dbReference type="InterPro" id="IPR008271">
    <property type="entry name" value="Ser/Thr_kinase_AS"/>
</dbReference>
<proteinExistence type="inferred from homology"/>
<dbReference type="InterPro" id="IPR011009">
    <property type="entry name" value="Kinase-like_dom_sf"/>
</dbReference>
<evidence type="ECO:0000313" key="12">
    <source>
        <dbReference type="EMBL" id="CAK0877028.1"/>
    </source>
</evidence>
<evidence type="ECO:0000259" key="10">
    <source>
        <dbReference type="PROSITE" id="PS50011"/>
    </source>
</evidence>
<accession>A0ABN9VUB7</accession>
<reference evidence="12" key="1">
    <citation type="submission" date="2023-10" db="EMBL/GenBank/DDBJ databases">
        <authorList>
            <person name="Chen Y."/>
            <person name="Shah S."/>
            <person name="Dougan E. K."/>
            <person name="Thang M."/>
            <person name="Chan C."/>
        </authorList>
    </citation>
    <scope>NUCLEOTIDE SEQUENCE [LARGE SCALE GENOMIC DNA]</scope>
</reference>
<evidence type="ECO:0000256" key="3">
    <source>
        <dbReference type="ARBA" id="ARBA00022679"/>
    </source>
</evidence>
<dbReference type="InterPro" id="IPR050205">
    <property type="entry name" value="CDPK_Ser/Thr_kinases"/>
</dbReference>
<evidence type="ECO:0000256" key="2">
    <source>
        <dbReference type="ARBA" id="ARBA00022527"/>
    </source>
</evidence>
<keyword evidence="7 9" id="KW-0067">ATP-binding</keyword>
<evidence type="ECO:0000256" key="9">
    <source>
        <dbReference type="PROSITE-ProRule" id="PRU10141"/>
    </source>
</evidence>
<evidence type="ECO:0000313" key="13">
    <source>
        <dbReference type="Proteomes" id="UP001189429"/>
    </source>
</evidence>
<feature type="domain" description="Protein kinase" evidence="10">
    <location>
        <begin position="61"/>
        <end position="317"/>
    </location>
</feature>
<keyword evidence="4 9" id="KW-0547">Nucleotide-binding</keyword>
<feature type="domain" description="EF-hand" evidence="11">
    <location>
        <begin position="472"/>
        <end position="500"/>
    </location>
</feature>
<keyword evidence="13" id="KW-1185">Reference proteome</keyword>
<evidence type="ECO:0000256" key="8">
    <source>
        <dbReference type="ARBA" id="ARBA00024334"/>
    </source>
</evidence>
<sequence>MGACCAATGEAVVAAEQEGPSRGPSVRRLPSLLPHRHVKDGGIGRAQFIIDRPGKIADAYAMDRRKLGEGSYGSVCRATHKATKAVRAIKTIPKAKLRNLDRVKREIAIMKMMDHPGIIKLYETFEDGRNIYLCMEICSGGELFERIVRDGRFSEPQAAAVMQQVLRAICYMQKQGVAHRDLKPENFLLQNQDPIEDNVVKIIDFGLSGKYEAGKPMKTRAGSPYYVAPEVLGSLYDNKCDIWSVGVILYIMLCGYPPFQGKNDAEVLQKVSLGLYEFRPQDWRYVSEDAKVLITCLMKKSPVDRFAAEQALRHTWIAHKAPTAPAVALQGDLVDKLRGFRLRNKFMKAALHVIAGQLDETKIRGLRDIFVKLDVNGDGLITHSELRRGLQQAGIQIPRPDVEDIMDSVDCDGSGEIDYTEFLAATIEKQQYVDEAVCWNAFSLFDVNCDGKITSSDLKQMLDKTSTRSAVELVRQADANNDGSIDFQEFMKMMRGSRVLPGSAP</sequence>